<keyword evidence="1 5" id="KW-0489">Methyltransferase</keyword>
<dbReference type="CDD" id="cd02440">
    <property type="entry name" value="AdoMet_MTases"/>
    <property type="match status" value="1"/>
</dbReference>
<dbReference type="Pfam" id="PF05175">
    <property type="entry name" value="MTS"/>
    <property type="match status" value="1"/>
</dbReference>
<dbReference type="Gene3D" id="3.40.50.150">
    <property type="entry name" value="Vaccinia Virus protein VP39"/>
    <property type="match status" value="1"/>
</dbReference>
<sequence length="186" mass="20741">MKKSSNLQKILEKSEQYLPAEDTFFLADQLKGLSGDSALDIGCGSGYLTDILKSTFELVVGTDISFNTLLEQNYKTQNIICCNSADALTKKFDLIICNLPYLATDEIIDIATDGGKDGLEIPIEIITSALPRLSQKGKFLFVTSSLSNYMDLINFVKSQNFEAKIIDKKKFFYEELIIVEVKHSLS</sequence>
<reference evidence="5" key="1">
    <citation type="journal article" date="2014" name="Genome Biol. Evol.">
        <title>Pangenome evidence for extensive interdomain horizontal transfer affecting lineage core and shell genes in uncultured planktonic thaumarchaeota and euryarchaeota.</title>
        <authorList>
            <person name="Deschamps P."/>
            <person name="Zivanovic Y."/>
            <person name="Moreira D."/>
            <person name="Rodriguez-Valera F."/>
            <person name="Lopez-Garcia P."/>
        </authorList>
    </citation>
    <scope>NUCLEOTIDE SEQUENCE</scope>
</reference>
<dbReference type="InterPro" id="IPR029063">
    <property type="entry name" value="SAM-dependent_MTases_sf"/>
</dbReference>
<dbReference type="GO" id="GO:0008757">
    <property type="term" value="F:S-adenosylmethionine-dependent methyltransferase activity"/>
    <property type="evidence" value="ECO:0007669"/>
    <property type="project" value="TreeGrafter"/>
</dbReference>
<evidence type="ECO:0000256" key="3">
    <source>
        <dbReference type="ARBA" id="ARBA00022691"/>
    </source>
</evidence>
<dbReference type="InterPro" id="IPR052190">
    <property type="entry name" value="Euk-Arch_PrmC-MTase"/>
</dbReference>
<dbReference type="InterPro" id="IPR007848">
    <property type="entry name" value="Small_mtfrase_dom"/>
</dbReference>
<dbReference type="InterPro" id="IPR004557">
    <property type="entry name" value="PrmC-related"/>
</dbReference>
<evidence type="ECO:0000259" key="4">
    <source>
        <dbReference type="Pfam" id="PF05175"/>
    </source>
</evidence>
<dbReference type="SUPFAM" id="SSF53335">
    <property type="entry name" value="S-adenosyl-L-methionine-dependent methyltransferases"/>
    <property type="match status" value="1"/>
</dbReference>
<dbReference type="AlphaFoldDB" id="A0A075G8R1"/>
<evidence type="ECO:0000256" key="2">
    <source>
        <dbReference type="ARBA" id="ARBA00022679"/>
    </source>
</evidence>
<organism evidence="5">
    <name type="scientific">uncultured marine thaumarchaeote KM3_05_F10</name>
    <dbReference type="NCBI Taxonomy" id="1455969"/>
    <lineage>
        <taxon>Archaea</taxon>
        <taxon>Nitrososphaerota</taxon>
        <taxon>environmental samples</taxon>
    </lineage>
</organism>
<dbReference type="GO" id="GO:0032259">
    <property type="term" value="P:methylation"/>
    <property type="evidence" value="ECO:0007669"/>
    <property type="project" value="UniProtKB-KW"/>
</dbReference>
<feature type="domain" description="Methyltransferase small" evidence="4">
    <location>
        <begin position="24"/>
        <end position="154"/>
    </location>
</feature>
<evidence type="ECO:0000256" key="1">
    <source>
        <dbReference type="ARBA" id="ARBA00022603"/>
    </source>
</evidence>
<dbReference type="NCBIfam" id="TIGR00537">
    <property type="entry name" value="hemK_rel_arch"/>
    <property type="match status" value="1"/>
</dbReference>
<dbReference type="EMBL" id="KF900533">
    <property type="protein sequence ID" value="AIE98356.1"/>
    <property type="molecule type" value="Genomic_DNA"/>
</dbReference>
<dbReference type="PANTHER" id="PTHR45875:SF1">
    <property type="entry name" value="METHYLTRANSFERASE N6AMT1"/>
    <property type="match status" value="1"/>
</dbReference>
<evidence type="ECO:0000313" key="5">
    <source>
        <dbReference type="EMBL" id="AIE98356.1"/>
    </source>
</evidence>
<dbReference type="GO" id="GO:0008276">
    <property type="term" value="F:protein methyltransferase activity"/>
    <property type="evidence" value="ECO:0007669"/>
    <property type="project" value="TreeGrafter"/>
</dbReference>
<keyword evidence="3" id="KW-0949">S-adenosyl-L-methionine</keyword>
<name>A0A075G8R1_9ARCH</name>
<keyword evidence="2" id="KW-0808">Transferase</keyword>
<protein>
    <submittedName>
        <fullName evidence="5">Putative methylase</fullName>
    </submittedName>
</protein>
<proteinExistence type="predicted"/>
<accession>A0A075G8R1</accession>
<dbReference type="PANTHER" id="PTHR45875">
    <property type="entry name" value="METHYLTRANSFERASE N6AMT1"/>
    <property type="match status" value="1"/>
</dbReference>
<dbReference type="GO" id="GO:0035657">
    <property type="term" value="C:eRF1 methyltransferase complex"/>
    <property type="evidence" value="ECO:0007669"/>
    <property type="project" value="TreeGrafter"/>
</dbReference>